<protein>
    <submittedName>
        <fullName evidence="2">CAP-Gly domain protein</fullName>
    </submittedName>
</protein>
<feature type="region of interest" description="Disordered" evidence="1">
    <location>
        <begin position="97"/>
        <end position="121"/>
    </location>
</feature>
<gene>
    <name evidence="2" type="ORF">L4923_18560</name>
</gene>
<sequence>MNHFYVGQPVVCVDASRPHNIANWELVQDAVYTIRWLGMFSHYIDGDYLGVKLVEIDRGEDPEFGYHDMPFYARRFRPVVKDPLAVFRNALSYTKGNPPYMPDAPEEPRRRVKVREEEVCE</sequence>
<dbReference type="RefSeq" id="WP_239367791.1">
    <property type="nucleotide sequence ID" value="NZ_JAKREW010000020.1"/>
</dbReference>
<accession>A0ABS9QHW7</accession>
<dbReference type="EMBL" id="JAKREW010000020">
    <property type="protein sequence ID" value="MCG7507034.1"/>
    <property type="molecule type" value="Genomic_DNA"/>
</dbReference>
<dbReference type="Proteomes" id="UP001201701">
    <property type="component" value="Unassembled WGS sequence"/>
</dbReference>
<reference evidence="2 3" key="1">
    <citation type="submission" date="2022-02" db="EMBL/GenBank/DDBJ databases">
        <title>Draft genome sequence of Mezorhizobium retamae strain IRAMC:0171 isolated from Retama raetam nodules.</title>
        <authorList>
            <person name="Bengaied R."/>
            <person name="Sbissi I."/>
            <person name="Huber K."/>
            <person name="Ghodbane F."/>
            <person name="Nouioui I."/>
            <person name="Tarhouni M."/>
            <person name="Gtari M."/>
        </authorList>
    </citation>
    <scope>NUCLEOTIDE SEQUENCE [LARGE SCALE GENOMIC DNA]</scope>
    <source>
        <strain evidence="2 3">IRAMC:0171</strain>
    </source>
</reference>
<organism evidence="2 3">
    <name type="scientific">Mesorhizobium retamae</name>
    <dbReference type="NCBI Taxonomy" id="2912854"/>
    <lineage>
        <taxon>Bacteria</taxon>
        <taxon>Pseudomonadati</taxon>
        <taxon>Pseudomonadota</taxon>
        <taxon>Alphaproteobacteria</taxon>
        <taxon>Hyphomicrobiales</taxon>
        <taxon>Phyllobacteriaceae</taxon>
        <taxon>Mesorhizobium</taxon>
    </lineage>
</organism>
<evidence type="ECO:0000256" key="1">
    <source>
        <dbReference type="SAM" id="MobiDB-lite"/>
    </source>
</evidence>
<feature type="compositionally biased region" description="Basic and acidic residues" evidence="1">
    <location>
        <begin position="106"/>
        <end position="121"/>
    </location>
</feature>
<proteinExistence type="predicted"/>
<keyword evidence="3" id="KW-1185">Reference proteome</keyword>
<evidence type="ECO:0000313" key="3">
    <source>
        <dbReference type="Proteomes" id="UP001201701"/>
    </source>
</evidence>
<evidence type="ECO:0000313" key="2">
    <source>
        <dbReference type="EMBL" id="MCG7507034.1"/>
    </source>
</evidence>
<name>A0ABS9QHW7_9HYPH</name>
<comment type="caution">
    <text evidence="2">The sequence shown here is derived from an EMBL/GenBank/DDBJ whole genome shotgun (WGS) entry which is preliminary data.</text>
</comment>